<keyword evidence="2" id="KW-0012">Acyltransferase</keyword>
<dbReference type="RefSeq" id="WP_161482912.1">
    <property type="nucleotide sequence ID" value="NZ_WXEW01000009.1"/>
</dbReference>
<dbReference type="Pfam" id="PF08545">
    <property type="entry name" value="ACP_syn_III"/>
    <property type="match status" value="1"/>
</dbReference>
<dbReference type="InterPro" id="IPR013747">
    <property type="entry name" value="ACP_syn_III_C"/>
</dbReference>
<dbReference type="SUPFAM" id="SSF53901">
    <property type="entry name" value="Thiolase-like"/>
    <property type="match status" value="2"/>
</dbReference>
<keyword evidence="6" id="KW-1185">Reference proteome</keyword>
<reference evidence="5 6" key="1">
    <citation type="submission" date="2020-01" db="EMBL/GenBank/DDBJ databases">
        <title>Herbidospora sp. NEAU-GS84 nov., a novel actinomycete isolated from soil.</title>
        <authorList>
            <person name="Han L."/>
        </authorList>
    </citation>
    <scope>NUCLEOTIDE SEQUENCE [LARGE SCALE GENOMIC DNA]</scope>
    <source>
        <strain evidence="5 6">NEAU-GS84</strain>
    </source>
</reference>
<dbReference type="GO" id="GO:0004315">
    <property type="term" value="F:3-oxoacyl-[acyl-carrier-protein] synthase activity"/>
    <property type="evidence" value="ECO:0007669"/>
    <property type="project" value="InterPro"/>
</dbReference>
<evidence type="ECO:0000313" key="5">
    <source>
        <dbReference type="EMBL" id="NAS25886.1"/>
    </source>
</evidence>
<sequence length="602" mass="62509">MARTVIDSIGVATPSRTVTTRDVVGGCLRPLDLPLELMTGIVSRRVAGEGEYSVDLAARAGLDCLSRSSIAAEEIDLLINTSISRIDGPSWATYEPALATRLRLLLGCRNAWTFDLANACAGTFTGIWLADALIRAGRVRTALVVSGEFVSHLISTAQLEIDGRHDSRIACLTLGDAGAAVLLTRSGDDRTGLEHIGLRTLGEHHALCVAGPSDRPHGGAVMKTQMAALAAVGIRESIAHAAESLAELDLTVGDVDRFIPHQTSSVAIRAGIRHANRVFGVDALHEGNVIDNLATWGNTSTTAHLVALYDAARDGRVESGQRVLFEIAASGVTVGTAVYTLDDLPARLVGGRSSTRPTPSATPAPLRGVRIGAVGLATEGATTIELLREAITGCLAGRDQPDLLIHTGVYVTGLIAEPAVAAIAAGELGLGGDFLGFDLTNGGLGTLDACRVAAELISAGAVRTVLVAASEDGGGVRRRGSALLLEAGDGGFAGFHSRHFDEHLADFHATAVQEDGRSFVRAGDRRLLADRTAALVPQVVAELLAAHGVTEEEVTTVLMPDPELFTSALPFAFATLEAAPGDLVVIVGAASGIEIGAALYRM</sequence>
<feature type="domain" description="Beta-ketoacyl-[acyl-carrier-protein] synthase III C-terminal" evidence="3">
    <location>
        <begin position="245"/>
        <end position="339"/>
    </location>
</feature>
<keyword evidence="1" id="KW-0808">Transferase</keyword>
<dbReference type="Pfam" id="PF08541">
    <property type="entry name" value="ACP_syn_III_C"/>
    <property type="match status" value="1"/>
</dbReference>
<evidence type="ECO:0000256" key="1">
    <source>
        <dbReference type="ARBA" id="ARBA00022679"/>
    </source>
</evidence>
<evidence type="ECO:0000256" key="2">
    <source>
        <dbReference type="ARBA" id="ARBA00023315"/>
    </source>
</evidence>
<accession>A0A7C9J6H3</accession>
<feature type="domain" description="Beta-ketoacyl-[acyl-carrier-protein] synthase III N-terminal" evidence="4">
    <location>
        <begin position="114"/>
        <end position="196"/>
    </location>
</feature>
<protein>
    <recommendedName>
        <fullName evidence="7">3-oxoacyl-ACP synthase</fullName>
    </recommendedName>
</protein>
<gene>
    <name evidence="5" type="ORF">GT755_29915</name>
</gene>
<dbReference type="AlphaFoldDB" id="A0A7C9J6H3"/>
<evidence type="ECO:0000259" key="3">
    <source>
        <dbReference type="Pfam" id="PF08541"/>
    </source>
</evidence>
<evidence type="ECO:0000259" key="4">
    <source>
        <dbReference type="Pfam" id="PF08545"/>
    </source>
</evidence>
<evidence type="ECO:0008006" key="7">
    <source>
        <dbReference type="Google" id="ProtNLM"/>
    </source>
</evidence>
<dbReference type="EMBL" id="WXEW01000009">
    <property type="protein sequence ID" value="NAS25886.1"/>
    <property type="molecule type" value="Genomic_DNA"/>
</dbReference>
<dbReference type="GO" id="GO:0044550">
    <property type="term" value="P:secondary metabolite biosynthetic process"/>
    <property type="evidence" value="ECO:0007669"/>
    <property type="project" value="TreeGrafter"/>
</dbReference>
<dbReference type="Gene3D" id="3.40.47.10">
    <property type="match status" value="3"/>
</dbReference>
<comment type="caution">
    <text evidence="5">The sequence shown here is derived from an EMBL/GenBank/DDBJ whole genome shotgun (WGS) entry which is preliminary data.</text>
</comment>
<name>A0A7C9J6H3_9ACTN</name>
<dbReference type="InterPro" id="IPR013751">
    <property type="entry name" value="ACP_syn_III_N"/>
</dbReference>
<dbReference type="GO" id="GO:0006633">
    <property type="term" value="P:fatty acid biosynthetic process"/>
    <property type="evidence" value="ECO:0007669"/>
    <property type="project" value="InterPro"/>
</dbReference>
<dbReference type="PANTHER" id="PTHR34069:SF3">
    <property type="entry name" value="ACYL-COA:ACYL-COA ALKYLTRANSFERASE"/>
    <property type="match status" value="1"/>
</dbReference>
<dbReference type="Proteomes" id="UP000479526">
    <property type="component" value="Unassembled WGS sequence"/>
</dbReference>
<organism evidence="5 6">
    <name type="scientific">Herbidospora solisilvae</name>
    <dbReference type="NCBI Taxonomy" id="2696284"/>
    <lineage>
        <taxon>Bacteria</taxon>
        <taxon>Bacillati</taxon>
        <taxon>Actinomycetota</taxon>
        <taxon>Actinomycetes</taxon>
        <taxon>Streptosporangiales</taxon>
        <taxon>Streptosporangiaceae</taxon>
        <taxon>Herbidospora</taxon>
    </lineage>
</organism>
<evidence type="ECO:0000313" key="6">
    <source>
        <dbReference type="Proteomes" id="UP000479526"/>
    </source>
</evidence>
<proteinExistence type="predicted"/>
<dbReference type="InterPro" id="IPR016039">
    <property type="entry name" value="Thiolase-like"/>
</dbReference>
<dbReference type="PANTHER" id="PTHR34069">
    <property type="entry name" value="3-OXOACYL-[ACYL-CARRIER-PROTEIN] SYNTHASE 3"/>
    <property type="match status" value="1"/>
</dbReference>